<name>A0A0V1HS50_9BILA</name>
<evidence type="ECO:0000313" key="1">
    <source>
        <dbReference type="EMBL" id="KRZ13420.1"/>
    </source>
</evidence>
<dbReference type="Proteomes" id="UP000055024">
    <property type="component" value="Unassembled WGS sequence"/>
</dbReference>
<proteinExistence type="predicted"/>
<gene>
    <name evidence="1" type="ORF">T11_10614</name>
</gene>
<protein>
    <submittedName>
        <fullName evidence="1">Uncharacterized protein</fullName>
    </submittedName>
</protein>
<keyword evidence="2" id="KW-1185">Reference proteome</keyword>
<dbReference type="EMBL" id="JYDP01000032">
    <property type="protein sequence ID" value="KRZ13420.1"/>
    <property type="molecule type" value="Genomic_DNA"/>
</dbReference>
<evidence type="ECO:0000313" key="2">
    <source>
        <dbReference type="Proteomes" id="UP000055024"/>
    </source>
</evidence>
<reference evidence="1 2" key="1">
    <citation type="submission" date="2015-01" db="EMBL/GenBank/DDBJ databases">
        <title>Evolution of Trichinella species and genotypes.</title>
        <authorList>
            <person name="Korhonen P.K."/>
            <person name="Edoardo P."/>
            <person name="Giuseppe L.R."/>
            <person name="Gasser R.B."/>
        </authorList>
    </citation>
    <scope>NUCLEOTIDE SEQUENCE [LARGE SCALE GENOMIC DNA]</scope>
    <source>
        <strain evidence="1">ISS1029</strain>
    </source>
</reference>
<organism evidence="1 2">
    <name type="scientific">Trichinella zimbabwensis</name>
    <dbReference type="NCBI Taxonomy" id="268475"/>
    <lineage>
        <taxon>Eukaryota</taxon>
        <taxon>Metazoa</taxon>
        <taxon>Ecdysozoa</taxon>
        <taxon>Nematoda</taxon>
        <taxon>Enoplea</taxon>
        <taxon>Dorylaimia</taxon>
        <taxon>Trichinellida</taxon>
        <taxon>Trichinellidae</taxon>
        <taxon>Trichinella</taxon>
    </lineage>
</organism>
<dbReference type="AlphaFoldDB" id="A0A0V1HS50"/>
<sequence>MLMHTVAASFFKISREIRNEERCGYVHCTCQIVSSRMKPIMPNFGSQSFSRKFENSSTIDLVVLRKTSFGKFCRDQRSS</sequence>
<accession>A0A0V1HS50</accession>
<comment type="caution">
    <text evidence="1">The sequence shown here is derived from an EMBL/GenBank/DDBJ whole genome shotgun (WGS) entry which is preliminary data.</text>
</comment>